<protein>
    <recommendedName>
        <fullName evidence="4">Porin</fullName>
    </recommendedName>
</protein>
<keyword evidence="3" id="KW-1185">Reference proteome</keyword>
<gene>
    <name evidence="2" type="ORF">CRD36_12240</name>
</gene>
<proteinExistence type="predicted"/>
<feature type="signal peptide" evidence="1">
    <location>
        <begin position="1"/>
        <end position="29"/>
    </location>
</feature>
<reference evidence="2 3" key="1">
    <citation type="submission" date="2017-10" db="EMBL/GenBank/DDBJ databases">
        <title>Frigbacter circumglobatus gen. nov. sp. nov., isolated from sediment cultured in situ.</title>
        <authorList>
            <person name="Zhao Z."/>
        </authorList>
    </citation>
    <scope>NUCLEOTIDE SEQUENCE [LARGE SCALE GENOMIC DNA]</scope>
    <source>
        <strain evidence="2 3">ZYL</strain>
    </source>
</reference>
<dbReference type="EMBL" id="PDEM01000024">
    <property type="protein sequence ID" value="PHZ84566.1"/>
    <property type="molecule type" value="Genomic_DNA"/>
</dbReference>
<evidence type="ECO:0000313" key="2">
    <source>
        <dbReference type="EMBL" id="PHZ84566.1"/>
    </source>
</evidence>
<sequence>MTSITPARPRLSLYLAGVMALLSPTLAFAGEWDFSGSVAGELRLFPSAPAYMNQEKMTLSPSVALEMELVYEWNDAADRLSFVPFARLDADDQNRSHYDIREAKWLHLGDGWDFVVGLDKVYWGVTESRHLVNIINQDDAIEDLDGEDKLGQPMINFNLEKDFGTFSVFVLPSFREREFVEQNHRLSGPVRIDASRATFEADSGNEHVDFAARWKHVFDDWDVGLSHFYGTSREARLIPIQVDGETILAPHYDQINQTSLDVQYTSGATLWKGELMSRSGQGDRFWAFVAGLEHTLYGVLGGRADLGLLVEYLYDDRDPLQAPVTTADHDIFAGMRLALNDTQDTSVLFGGIVDHDNGSTLLSIEAERRLSPNWKVELEGRFFVNIDAADPSHIFRRDDFLTLRLLRYF</sequence>
<comment type="caution">
    <text evidence="2">The sequence shown here is derived from an EMBL/GenBank/DDBJ whole genome shotgun (WGS) entry which is preliminary data.</text>
</comment>
<dbReference type="AlphaFoldDB" id="A0A2G4YSY9"/>
<feature type="chain" id="PRO_5013868719" description="Porin" evidence="1">
    <location>
        <begin position="30"/>
        <end position="409"/>
    </location>
</feature>
<evidence type="ECO:0000256" key="1">
    <source>
        <dbReference type="SAM" id="SignalP"/>
    </source>
</evidence>
<dbReference type="RefSeq" id="WP_099473634.1">
    <property type="nucleotide sequence ID" value="NZ_CP041025.1"/>
</dbReference>
<name>A0A2G4YSY9_9PROT</name>
<accession>A0A2G4YSY9</accession>
<evidence type="ECO:0008006" key="4">
    <source>
        <dbReference type="Google" id="ProtNLM"/>
    </source>
</evidence>
<dbReference type="InParanoid" id="A0A2G4YSY9"/>
<keyword evidence="1" id="KW-0732">Signal</keyword>
<evidence type="ECO:0000313" key="3">
    <source>
        <dbReference type="Proteomes" id="UP000229730"/>
    </source>
</evidence>
<dbReference type="OrthoDB" id="1188513at2"/>
<organism evidence="2 3">
    <name type="scientific">Paremcibacter congregatus</name>
    <dbReference type="NCBI Taxonomy" id="2043170"/>
    <lineage>
        <taxon>Bacteria</taxon>
        <taxon>Pseudomonadati</taxon>
        <taxon>Pseudomonadota</taxon>
        <taxon>Alphaproteobacteria</taxon>
        <taxon>Emcibacterales</taxon>
        <taxon>Emcibacteraceae</taxon>
        <taxon>Paremcibacter</taxon>
    </lineage>
</organism>
<dbReference type="Proteomes" id="UP000229730">
    <property type="component" value="Unassembled WGS sequence"/>
</dbReference>